<dbReference type="STRING" id="10036.ENSMAUP00000012235"/>
<dbReference type="GO" id="GO:0008630">
    <property type="term" value="P:intrinsic apoptotic signaling pathway in response to DNA damage"/>
    <property type="evidence" value="ECO:0007669"/>
    <property type="project" value="Ensembl"/>
</dbReference>
<dbReference type="Proteomes" id="UP000886700">
    <property type="component" value="Unplaced"/>
</dbReference>
<dbReference type="GO" id="GO:2000786">
    <property type="term" value="P:positive regulation of autophagosome assembly"/>
    <property type="evidence" value="ECO:0007669"/>
    <property type="project" value="Ensembl"/>
</dbReference>
<organism evidence="4 5">
    <name type="scientific">Mesocricetus auratus</name>
    <name type="common">Golden hamster</name>
    <dbReference type="NCBI Taxonomy" id="10036"/>
    <lineage>
        <taxon>Eukaryota</taxon>
        <taxon>Metazoa</taxon>
        <taxon>Chordata</taxon>
        <taxon>Craniata</taxon>
        <taxon>Vertebrata</taxon>
        <taxon>Euteleostomi</taxon>
        <taxon>Mammalia</taxon>
        <taxon>Eutheria</taxon>
        <taxon>Euarchontoglires</taxon>
        <taxon>Glires</taxon>
        <taxon>Rodentia</taxon>
        <taxon>Myomorpha</taxon>
        <taxon>Muroidea</taxon>
        <taxon>Cricetidae</taxon>
        <taxon>Cricetinae</taxon>
        <taxon>Mesocricetus</taxon>
    </lineage>
</organism>
<dbReference type="GO" id="GO:0008625">
    <property type="term" value="P:extrinsic apoptotic signaling pathway via death domain receptors"/>
    <property type="evidence" value="ECO:0007669"/>
    <property type="project" value="Ensembl"/>
</dbReference>
<evidence type="ECO:0000313" key="4">
    <source>
        <dbReference type="Proteomes" id="UP000886700"/>
    </source>
</evidence>
<dbReference type="CTD" id="64112"/>
<dbReference type="GO" id="GO:0051204">
    <property type="term" value="P:protein insertion into mitochondrial membrane"/>
    <property type="evidence" value="ECO:0007669"/>
    <property type="project" value="Ensembl"/>
</dbReference>
<feature type="domain" description="Paraneoplastic antigen Ma-like C-terminal" evidence="2">
    <location>
        <begin position="169"/>
        <end position="327"/>
    </location>
</feature>
<dbReference type="OrthoDB" id="115435at2759"/>
<reference evidence="5" key="1">
    <citation type="submission" date="2025-08" db="UniProtKB">
        <authorList>
            <consortium name="RefSeq"/>
        </authorList>
    </citation>
    <scope>IDENTIFICATION</scope>
    <source>
        <tissue evidence="5">Liver</tissue>
    </source>
</reference>
<dbReference type="PANTHER" id="PTHR23095:SF14">
    <property type="entry name" value="MODULATOR OF APOPTOSIS 1"/>
    <property type="match status" value="1"/>
</dbReference>
<evidence type="ECO:0000313" key="5">
    <source>
        <dbReference type="RefSeq" id="XP_005068441.1"/>
    </source>
</evidence>
<dbReference type="GO" id="GO:0097192">
    <property type="term" value="P:extrinsic apoptotic signaling pathway in absence of ligand"/>
    <property type="evidence" value="ECO:0007669"/>
    <property type="project" value="Ensembl"/>
</dbReference>
<dbReference type="eggNOG" id="ENOG502SAVD">
    <property type="taxonomic scope" value="Eukaryota"/>
</dbReference>
<proteinExistence type="inferred from homology"/>
<name>A0A1U7QB14_MESAU</name>
<dbReference type="GeneID" id="101823003"/>
<evidence type="ECO:0000259" key="3">
    <source>
        <dbReference type="Pfam" id="PF20846"/>
    </source>
</evidence>
<gene>
    <name evidence="5" type="primary">Moap1</name>
</gene>
<dbReference type="GO" id="GO:0005829">
    <property type="term" value="C:cytosol"/>
    <property type="evidence" value="ECO:0007669"/>
    <property type="project" value="Ensembl"/>
</dbReference>
<dbReference type="InterPro" id="IPR026523">
    <property type="entry name" value="PNMA"/>
</dbReference>
<dbReference type="Pfam" id="PF14893">
    <property type="entry name" value="PNMA"/>
    <property type="match status" value="1"/>
</dbReference>
<feature type="domain" description="Paraneoplastic antigen Ma-like N-terminal" evidence="3">
    <location>
        <begin position="1"/>
        <end position="92"/>
    </location>
</feature>
<dbReference type="InterPro" id="IPR048270">
    <property type="entry name" value="PNMA_C"/>
</dbReference>
<dbReference type="Pfam" id="PF20846">
    <property type="entry name" value="PNMA_N"/>
    <property type="match status" value="1"/>
</dbReference>
<dbReference type="GO" id="GO:0090200">
    <property type="term" value="P:positive regulation of release of cytochrome c from mitochondria"/>
    <property type="evidence" value="ECO:0007669"/>
    <property type="project" value="Ensembl"/>
</dbReference>
<keyword evidence="4" id="KW-1185">Reference proteome</keyword>
<dbReference type="RefSeq" id="XP_005068441.1">
    <property type="nucleotide sequence ID" value="XM_005068384.4"/>
</dbReference>
<sequence length="351" mass="39299">MTLRLLEDWCRGMDMNPRKALLVAGILPTCGLADIEEALQAGLAPLGEHKLLGRMFRRDENKNVALIGLTVETSSALVPKEIAGKGGVWRVIFKPPGADNEFLCRLSEFLKGEGITMGELIRVLGNRKDPLSLDQGMISEMRAPMLAQALDVALKPTLQYLSYKKLSVFSGRDPPGPGEEEFESWMFHTSQVMKTWQVSDVEKRRRLIESLRGPAFEIIHVLKINNPFITVAECLKTLETVFGIIDNPRSLQVKYLTTYQKDGEKLSAYVLRLEPLLQKLVQKGAIEKEVVNQARLEQIIAGAVHKTVRRELGLTEGGPAPDLLQLLKLIKDKEAEEEEVLLRAKLEGYFT</sequence>
<protein>
    <submittedName>
        <fullName evidence="5">Modulator of apoptosis 1</fullName>
    </submittedName>
</protein>
<dbReference type="PANTHER" id="PTHR23095">
    <property type="entry name" value="PARANEOPLASTIC ANTIGEN"/>
    <property type="match status" value="1"/>
</dbReference>
<dbReference type="GO" id="GO:0031625">
    <property type="term" value="F:ubiquitin protein ligase binding"/>
    <property type="evidence" value="ECO:0007669"/>
    <property type="project" value="Ensembl"/>
</dbReference>
<evidence type="ECO:0000256" key="1">
    <source>
        <dbReference type="ARBA" id="ARBA00007024"/>
    </source>
</evidence>
<dbReference type="GO" id="GO:0005741">
    <property type="term" value="C:mitochondrial outer membrane"/>
    <property type="evidence" value="ECO:0007669"/>
    <property type="project" value="Ensembl"/>
</dbReference>
<accession>A0A1U7QB14</accession>
<dbReference type="KEGG" id="maua:101823003"/>
<dbReference type="GO" id="GO:0043065">
    <property type="term" value="P:positive regulation of apoptotic process"/>
    <property type="evidence" value="ECO:0007669"/>
    <property type="project" value="Ensembl"/>
</dbReference>
<evidence type="ECO:0000259" key="2">
    <source>
        <dbReference type="Pfam" id="PF14893"/>
    </source>
</evidence>
<dbReference type="AlphaFoldDB" id="A0A1U7QB14"/>
<comment type="similarity">
    <text evidence="1">Belongs to the PNMA family.</text>
</comment>
<dbReference type="InterPro" id="IPR048271">
    <property type="entry name" value="PNMA_N"/>
</dbReference>